<gene>
    <name evidence="2" type="ORF">EV690_2634</name>
</gene>
<dbReference type="EMBL" id="SMGD01000014">
    <property type="protein sequence ID" value="TCK47597.1"/>
    <property type="molecule type" value="Genomic_DNA"/>
</dbReference>
<dbReference type="SUPFAM" id="SSF55729">
    <property type="entry name" value="Acyl-CoA N-acyltransferases (Nat)"/>
    <property type="match status" value="1"/>
</dbReference>
<dbReference type="InterPro" id="IPR000182">
    <property type="entry name" value="GNAT_dom"/>
</dbReference>
<organism evidence="2 3">
    <name type="scientific">Celerinatantimonas diazotrophica</name>
    <dbReference type="NCBI Taxonomy" id="412034"/>
    <lineage>
        <taxon>Bacteria</taxon>
        <taxon>Pseudomonadati</taxon>
        <taxon>Pseudomonadota</taxon>
        <taxon>Gammaproteobacteria</taxon>
        <taxon>Celerinatantimonadaceae</taxon>
        <taxon>Celerinatantimonas</taxon>
    </lineage>
</organism>
<comment type="caution">
    <text evidence="2">The sequence shown here is derived from an EMBL/GenBank/DDBJ whole genome shotgun (WGS) entry which is preliminary data.</text>
</comment>
<evidence type="ECO:0000259" key="1">
    <source>
        <dbReference type="PROSITE" id="PS51186"/>
    </source>
</evidence>
<proteinExistence type="predicted"/>
<name>A0A4R1JAR9_9GAMM</name>
<dbReference type="InterPro" id="IPR016181">
    <property type="entry name" value="Acyl_CoA_acyltransferase"/>
</dbReference>
<dbReference type="RefSeq" id="WP_131913403.1">
    <property type="nucleotide sequence ID" value="NZ_OU594967.1"/>
</dbReference>
<dbReference type="AlphaFoldDB" id="A0A4R1JAR9"/>
<evidence type="ECO:0000313" key="2">
    <source>
        <dbReference type="EMBL" id="TCK47597.1"/>
    </source>
</evidence>
<reference evidence="2 3" key="1">
    <citation type="submission" date="2019-03" db="EMBL/GenBank/DDBJ databases">
        <title>Genomic Encyclopedia of Type Strains, Phase IV (KMG-IV): sequencing the most valuable type-strain genomes for metagenomic binning, comparative biology and taxonomic classification.</title>
        <authorList>
            <person name="Goeker M."/>
        </authorList>
    </citation>
    <scope>NUCLEOTIDE SEQUENCE [LARGE SCALE GENOMIC DNA]</scope>
    <source>
        <strain evidence="2 3">DSM 18577</strain>
    </source>
</reference>
<dbReference type="OrthoDB" id="6382410at2"/>
<feature type="domain" description="N-acetyltransferase" evidence="1">
    <location>
        <begin position="8"/>
        <end position="169"/>
    </location>
</feature>
<dbReference type="PROSITE" id="PS51186">
    <property type="entry name" value="GNAT"/>
    <property type="match status" value="1"/>
</dbReference>
<dbReference type="Proteomes" id="UP000295565">
    <property type="component" value="Unassembled WGS sequence"/>
</dbReference>
<dbReference type="Gene3D" id="3.40.630.30">
    <property type="match status" value="1"/>
</dbReference>
<dbReference type="GO" id="GO:0016747">
    <property type="term" value="F:acyltransferase activity, transferring groups other than amino-acyl groups"/>
    <property type="evidence" value="ECO:0007669"/>
    <property type="project" value="InterPro"/>
</dbReference>
<dbReference type="Pfam" id="PF00583">
    <property type="entry name" value="Acetyltransf_1"/>
    <property type="match status" value="1"/>
</dbReference>
<protein>
    <submittedName>
        <fullName evidence="2">Acetyltransferase (GNAT) family protein</fullName>
    </submittedName>
</protein>
<accession>A0A4R1JAR9</accession>
<sequence length="185" mass="21893">MDNVVQSFEVRAVRAIDLYKFCEILMDATRWFENDGEAFWDRQQIVPHTILARYRIDELFLGYVDKRPVAAMIFNNRCHWSQISESERRASLFVHKLAVIREVAGQGYSEKMLDWAYQQSVSEGYNQLILLCNCYHNKLRQLWQRFGFNEINSQDEQGELNRYYVQPVELGSRLGNGKNLLRTWG</sequence>
<keyword evidence="3" id="KW-1185">Reference proteome</keyword>
<evidence type="ECO:0000313" key="3">
    <source>
        <dbReference type="Proteomes" id="UP000295565"/>
    </source>
</evidence>
<keyword evidence="2" id="KW-0808">Transferase</keyword>